<dbReference type="AlphaFoldDB" id="A0A7U2MKJ5"/>
<organism evidence="1 2">
    <name type="scientific">Aspergillus flavus (strain ATCC 200026 / FGSC A1120 / IAM 13836 / NRRL 3357 / JCM 12722 / SRRC 167)</name>
    <dbReference type="NCBI Taxonomy" id="332952"/>
    <lineage>
        <taxon>Eukaryota</taxon>
        <taxon>Fungi</taxon>
        <taxon>Dikarya</taxon>
        <taxon>Ascomycota</taxon>
        <taxon>Pezizomycotina</taxon>
        <taxon>Eurotiomycetes</taxon>
        <taxon>Eurotiomycetidae</taxon>
        <taxon>Eurotiales</taxon>
        <taxon>Aspergillaceae</taxon>
        <taxon>Aspergillus</taxon>
        <taxon>Aspergillus subgen. Circumdati</taxon>
    </lineage>
</organism>
<accession>A0A7U2MKJ5</accession>
<dbReference type="VEuPathDB" id="FungiDB:AFLA_006696"/>
<gene>
    <name evidence="1" type="ORF">F9C07_2201542</name>
</gene>
<evidence type="ECO:0000313" key="1">
    <source>
        <dbReference type="EMBL" id="QRD85459.1"/>
    </source>
</evidence>
<reference evidence="2" key="1">
    <citation type="journal article" date="2021" name="G3 (Bethesda)">
        <title>Chromosome assembled and annotated genome sequence of Aspergillus flavus NRRL 3357.</title>
        <authorList>
            <person name="Skerker J.M."/>
            <person name="Pianalto K.M."/>
            <person name="Mondo S.J."/>
            <person name="Yang K."/>
            <person name="Arkin A.P."/>
            <person name="Keller N.P."/>
            <person name="Grigoriev I.V."/>
            <person name="Louise Glass N.L."/>
        </authorList>
    </citation>
    <scope>NUCLEOTIDE SEQUENCE [LARGE SCALE GENOMIC DNA]</scope>
    <source>
        <strain evidence="2">ATCC 200026 / FGSC A1120 / IAM 13836 / NRRL 3357 / JCM 12722 / SRRC 167</strain>
    </source>
</reference>
<dbReference type="Proteomes" id="UP000596276">
    <property type="component" value="Chromosome 3"/>
</dbReference>
<dbReference type="VEuPathDB" id="FungiDB:F9C07_2201542"/>
<name>A0A7U2MKJ5_ASPFN</name>
<dbReference type="VEuPathDB" id="FungiDB:AFLA_006697"/>
<evidence type="ECO:0000313" key="2">
    <source>
        <dbReference type="Proteomes" id="UP000596276"/>
    </source>
</evidence>
<dbReference type="EMBL" id="CP044620">
    <property type="protein sequence ID" value="QRD85459.1"/>
    <property type="molecule type" value="Genomic_DNA"/>
</dbReference>
<sequence>MDISKITAAAVAQTNEFQLALASLNFDFSLFKVEAPQEYKALDAIIGSMVTSPDALVKVYGQRVSEICSTPSSNPRGSRAHGMFQNYVGADSTTIWAAATSGKGALAVHLLACMLARLWTPAEATSIWVEIVEERKAQISAECDPNEPSHYALIRASHLEVTRAELANWDAGVRAWLAIADKANQRQHSQLRLIIENLSISVNNNSVVFSSVIKAWQSAMEMVQNLLMGISQRVNSGAVLLALSAWHLYPDMDVFCVSNKTVEQKDPSCRAQDADPSHSTGIFWSLSLSHLRYYGDPVLCRRSVAEDASRVSFNEFTLVALGCFLQRWCTWTQDGLAINSVVEMIISLGDFVGEVSIKMGTRRGATFLGPLDEHPPRLFGLSSPQVVLNLLRDDAECHIDAMRAIVRSSPDVGDSTMFIGYTHECQRLGKWQEFTTVVPIATKEGKKKHVGLVPADVAKVKHNAWLRLGEDYNTTRFDEVISIGEVCELYYPDSLEISQHYLTYYLPLNLSRSVGTAKIPISIAVRGHDRREPDPEQPLKRFRYPKINDNPTIAVYATGICMSDFEVFPENLTRFFDNRYFDVEKLEVHLTHVWFAKASPEYVRSMRALATADQIYKLMPNASVSLSVLRKELGQQKWVPCEDDAEHPYEDDKDDEFVIVKRNRSGFEVFDVARSESFSCVALFETGTMDLSPDCFTNVMAISSGNFIFASSSILCDPWEDAKPHEIQRLVANIGKSGVSLLIPPMNPKLRKAEYESPVPGAVFHGVQDVEANYVETLAQVYDGSKWVGDIDILGALSSNFIERISLPHPCQSHPSRPKPRFPAVSIDNWDELIDAPSTARVIRAHDNFVGRLAATAISVQKGHLTFVLPKQVCWTCIESFTLHSLDKLSKRIFIG</sequence>
<protein>
    <submittedName>
        <fullName evidence="1">Uncharacterized protein</fullName>
    </submittedName>
</protein>
<keyword evidence="2" id="KW-1185">Reference proteome</keyword>
<proteinExistence type="predicted"/>